<organism evidence="2 3">
    <name type="scientific">Trametes pubescens</name>
    <name type="common">White-rot fungus</name>
    <dbReference type="NCBI Taxonomy" id="154538"/>
    <lineage>
        <taxon>Eukaryota</taxon>
        <taxon>Fungi</taxon>
        <taxon>Dikarya</taxon>
        <taxon>Basidiomycota</taxon>
        <taxon>Agaricomycotina</taxon>
        <taxon>Agaricomycetes</taxon>
        <taxon>Polyporales</taxon>
        <taxon>Polyporaceae</taxon>
        <taxon>Trametes</taxon>
    </lineage>
</organism>
<dbReference type="Proteomes" id="UP000184267">
    <property type="component" value="Unassembled WGS sequence"/>
</dbReference>
<feature type="compositionally biased region" description="Basic residues" evidence="1">
    <location>
        <begin position="46"/>
        <end position="57"/>
    </location>
</feature>
<protein>
    <submittedName>
        <fullName evidence="2">Uncharacterized protein</fullName>
    </submittedName>
</protein>
<feature type="region of interest" description="Disordered" evidence="1">
    <location>
        <begin position="1"/>
        <end position="107"/>
    </location>
</feature>
<reference evidence="2 3" key="1">
    <citation type="submission" date="2016-10" db="EMBL/GenBank/DDBJ databases">
        <title>Genome sequence of the basidiomycete white-rot fungus Trametes pubescens.</title>
        <authorList>
            <person name="Makela M.R."/>
            <person name="Granchi Z."/>
            <person name="Peng M."/>
            <person name="De Vries R.P."/>
            <person name="Grigoriev I."/>
            <person name="Riley R."/>
            <person name="Hilden K."/>
        </authorList>
    </citation>
    <scope>NUCLEOTIDE SEQUENCE [LARGE SCALE GENOMIC DNA]</scope>
    <source>
        <strain evidence="2 3">FBCC735</strain>
    </source>
</reference>
<evidence type="ECO:0000256" key="1">
    <source>
        <dbReference type="SAM" id="MobiDB-lite"/>
    </source>
</evidence>
<proteinExistence type="predicted"/>
<evidence type="ECO:0000313" key="3">
    <source>
        <dbReference type="Proteomes" id="UP000184267"/>
    </source>
</evidence>
<feature type="compositionally biased region" description="Basic and acidic residues" evidence="1">
    <location>
        <begin position="31"/>
        <end position="45"/>
    </location>
</feature>
<evidence type="ECO:0000313" key="2">
    <source>
        <dbReference type="EMBL" id="OJT04051.1"/>
    </source>
</evidence>
<dbReference type="OrthoDB" id="10610098at2759"/>
<keyword evidence="3" id="KW-1185">Reference proteome</keyword>
<name>A0A1M2V8V8_TRAPU</name>
<dbReference type="AlphaFoldDB" id="A0A1M2V8V8"/>
<sequence>MEGFANDPAQSEPVLGPDSISADLSRQQSVDVDHSGEHDTDDGSGKKKKGSKRRKSGPARNPAHSTHGEHSIKREIGHLCHDERRSSAKEKAPVSNSSSITNPPIDVARALPGKSAFSPRAPLSDLPLTHIYLWSPCRWPVRTSTGRITDERNMARDGHEHGSGRVYVSSGDSE</sequence>
<dbReference type="STRING" id="154538.A0A1M2V8V8"/>
<feature type="compositionally biased region" description="Basic and acidic residues" evidence="1">
    <location>
        <begin position="66"/>
        <end position="92"/>
    </location>
</feature>
<comment type="caution">
    <text evidence="2">The sequence shown here is derived from an EMBL/GenBank/DDBJ whole genome shotgun (WGS) entry which is preliminary data.</text>
</comment>
<accession>A0A1M2V8V8</accession>
<feature type="region of interest" description="Disordered" evidence="1">
    <location>
        <begin position="154"/>
        <end position="174"/>
    </location>
</feature>
<gene>
    <name evidence="2" type="ORF">TRAPUB_5287</name>
</gene>
<dbReference type="EMBL" id="MNAD01001563">
    <property type="protein sequence ID" value="OJT04051.1"/>
    <property type="molecule type" value="Genomic_DNA"/>
</dbReference>
<feature type="compositionally biased region" description="Basic and acidic residues" evidence="1">
    <location>
        <begin position="154"/>
        <end position="163"/>
    </location>
</feature>